<feature type="region of interest" description="Disordered" evidence="1">
    <location>
        <begin position="1"/>
        <end position="162"/>
    </location>
</feature>
<gene>
    <name evidence="2" type="ORF">ACLA_054000</name>
</gene>
<name>A1C930_ASPCL</name>
<reference evidence="2 3" key="1">
    <citation type="journal article" date="2008" name="PLoS Genet.">
        <title>Genomic islands in the pathogenic filamentous fungus Aspergillus fumigatus.</title>
        <authorList>
            <person name="Fedorova N.D."/>
            <person name="Khaldi N."/>
            <person name="Joardar V.S."/>
            <person name="Maiti R."/>
            <person name="Amedeo P."/>
            <person name="Anderson M.J."/>
            <person name="Crabtree J."/>
            <person name="Silva J.C."/>
            <person name="Badger J.H."/>
            <person name="Albarraq A."/>
            <person name="Angiuoli S."/>
            <person name="Bussey H."/>
            <person name="Bowyer P."/>
            <person name="Cotty P.J."/>
            <person name="Dyer P.S."/>
            <person name="Egan A."/>
            <person name="Galens K."/>
            <person name="Fraser-Liggett C.M."/>
            <person name="Haas B.J."/>
            <person name="Inman J.M."/>
            <person name="Kent R."/>
            <person name="Lemieux S."/>
            <person name="Malavazi I."/>
            <person name="Orvis J."/>
            <person name="Roemer T."/>
            <person name="Ronning C.M."/>
            <person name="Sundaram J.P."/>
            <person name="Sutton G."/>
            <person name="Turner G."/>
            <person name="Venter J.C."/>
            <person name="White O.R."/>
            <person name="Whitty B.R."/>
            <person name="Youngman P."/>
            <person name="Wolfe K.H."/>
            <person name="Goldman G.H."/>
            <person name="Wortman J.R."/>
            <person name="Jiang B."/>
            <person name="Denning D.W."/>
            <person name="Nierman W.C."/>
        </authorList>
    </citation>
    <scope>NUCLEOTIDE SEQUENCE [LARGE SCALE GENOMIC DNA]</scope>
    <source>
        <strain evidence="3">ATCC 1007 / CBS 513.65 / DSM 816 / NCTC 3887 / NRRL 1</strain>
    </source>
</reference>
<accession>A1C930</accession>
<proteinExistence type="predicted"/>
<dbReference type="EMBL" id="DS027048">
    <property type="protein sequence ID" value="EAW13354.1"/>
    <property type="molecule type" value="Genomic_DNA"/>
</dbReference>
<dbReference type="KEGG" id="act:ACLA_054000"/>
<evidence type="ECO:0000313" key="3">
    <source>
        <dbReference type="Proteomes" id="UP000006701"/>
    </source>
</evidence>
<organism evidence="2 3">
    <name type="scientific">Aspergillus clavatus (strain ATCC 1007 / CBS 513.65 / DSM 816 / NCTC 3887 / NRRL 1 / QM 1276 / 107)</name>
    <dbReference type="NCBI Taxonomy" id="344612"/>
    <lineage>
        <taxon>Eukaryota</taxon>
        <taxon>Fungi</taxon>
        <taxon>Dikarya</taxon>
        <taxon>Ascomycota</taxon>
        <taxon>Pezizomycotina</taxon>
        <taxon>Eurotiomycetes</taxon>
        <taxon>Eurotiomycetidae</taxon>
        <taxon>Eurotiales</taxon>
        <taxon>Aspergillaceae</taxon>
        <taxon>Aspergillus</taxon>
        <taxon>Aspergillus subgen. Fumigati</taxon>
    </lineage>
</organism>
<feature type="compositionally biased region" description="Basic and acidic residues" evidence="1">
    <location>
        <begin position="415"/>
        <end position="424"/>
    </location>
</feature>
<feature type="region of interest" description="Disordered" evidence="1">
    <location>
        <begin position="329"/>
        <end position="425"/>
    </location>
</feature>
<protein>
    <submittedName>
        <fullName evidence="2">Uncharacterized protein</fullName>
    </submittedName>
</protein>
<dbReference type="AlphaFoldDB" id="A1C930"/>
<dbReference type="VEuPathDB" id="FungiDB:ACLA_054000"/>
<sequence>MAEKQGRRASLLGSFQALRNKARGGKHPYQTAENKIENMRDGRKKGRVLSLNSFNPIKRSSKLASFMSKSRSSSRHEAPESQHQTPAPLPKTFTSDPAKSTKKPPGIENPHKKTKISFRRLTSQISPFSSPTSSQASSRSTSLSGSTLTQSSNHEYSRIPAPIEPPEGGLYSHEVFVKEGNRGVLSSFNRRYMSVKRSVSGNGYKSMLHLNNQKELNRHDYENIKTRHFKIHGIRAVQDHEPVQPVRVVRLRQHSHRAQSIPLPSGVQPVQPVEPVQPPQSGQPVQSATETGLTCEKDLVCEPRVGEAIKPYSQVIADLPPKRFQSLIPRKAPSSASKPVALRSNNTRSSIPVPIKNRPATSTSALASHEQRRPSEGKGAIETNNGNHSPVPNKDTNLKIKKVRFSEPLPAKENTSIEHQESDTRPISALKMTNPSLLERNRNQPGKLRLSKRFADLRILQQEETDVQLSKNDNTEEHNISVPGPHIKPTKNMQTTRQKDRTQRMVPPTDEPSRIPRTKQKQLTTTLPSAFQVSEAQPQQYWLGRFMTLTNAFHYEDSFNEPDIATGFGMLSSYSRPLSQPDVDTSNYRVKRAFMVLENVCVTEEATASLCEFRDQYIAVHGDRWML</sequence>
<dbReference type="HOGENOM" id="CLU_490857_0_0_1"/>
<dbReference type="OMA" id="SQIHEAW"/>
<dbReference type="eggNOG" id="ENOG502TKFR">
    <property type="taxonomic scope" value="Eukaryota"/>
</dbReference>
<keyword evidence="3" id="KW-1185">Reference proteome</keyword>
<dbReference type="GeneID" id="4707025"/>
<feature type="region of interest" description="Disordered" evidence="1">
    <location>
        <begin position="467"/>
        <end position="515"/>
    </location>
</feature>
<feature type="compositionally biased region" description="Low complexity" evidence="1">
    <location>
        <begin position="122"/>
        <end position="152"/>
    </location>
</feature>
<feature type="compositionally biased region" description="Low complexity" evidence="1">
    <location>
        <begin position="264"/>
        <end position="287"/>
    </location>
</feature>
<feature type="region of interest" description="Disordered" evidence="1">
    <location>
        <begin position="257"/>
        <end position="291"/>
    </location>
</feature>
<dbReference type="RefSeq" id="XP_001274780.1">
    <property type="nucleotide sequence ID" value="XM_001274779.1"/>
</dbReference>
<dbReference type="Proteomes" id="UP000006701">
    <property type="component" value="Unassembled WGS sequence"/>
</dbReference>
<evidence type="ECO:0000313" key="2">
    <source>
        <dbReference type="EMBL" id="EAW13354.1"/>
    </source>
</evidence>
<evidence type="ECO:0000256" key="1">
    <source>
        <dbReference type="SAM" id="MobiDB-lite"/>
    </source>
</evidence>
<dbReference type="OrthoDB" id="3557758at2759"/>
<feature type="compositionally biased region" description="Low complexity" evidence="1">
    <location>
        <begin position="62"/>
        <end position="71"/>
    </location>
</feature>